<name>A0A507CJA2_9FUNG</name>
<organism evidence="1 2">
    <name type="scientific">Synchytrium endobioticum</name>
    <dbReference type="NCBI Taxonomy" id="286115"/>
    <lineage>
        <taxon>Eukaryota</taxon>
        <taxon>Fungi</taxon>
        <taxon>Fungi incertae sedis</taxon>
        <taxon>Chytridiomycota</taxon>
        <taxon>Chytridiomycota incertae sedis</taxon>
        <taxon>Chytridiomycetes</taxon>
        <taxon>Synchytriales</taxon>
        <taxon>Synchytriaceae</taxon>
        <taxon>Synchytrium</taxon>
    </lineage>
</organism>
<comment type="caution">
    <text evidence="1">The sequence shown here is derived from an EMBL/GenBank/DDBJ whole genome shotgun (WGS) entry which is preliminary data.</text>
</comment>
<gene>
    <name evidence="1" type="ORF">SeLEV6574_g07861</name>
</gene>
<proteinExistence type="predicted"/>
<accession>A0A507CJA2</accession>
<dbReference type="EMBL" id="QEAM01000636">
    <property type="protein sequence ID" value="TPX37803.1"/>
    <property type="molecule type" value="Genomic_DNA"/>
</dbReference>
<reference evidence="1 2" key="1">
    <citation type="journal article" date="2019" name="Sci. Rep.">
        <title>Comparative genomics of chytrid fungi reveal insights into the obligate biotrophic and pathogenic lifestyle of Synchytrium endobioticum.</title>
        <authorList>
            <person name="van de Vossenberg B.T.L.H."/>
            <person name="Warris S."/>
            <person name="Nguyen H.D.T."/>
            <person name="van Gent-Pelzer M.P.E."/>
            <person name="Joly D.L."/>
            <person name="van de Geest H.C."/>
            <person name="Bonants P.J.M."/>
            <person name="Smith D.S."/>
            <person name="Levesque C.A."/>
            <person name="van der Lee T.A.J."/>
        </authorList>
    </citation>
    <scope>NUCLEOTIDE SEQUENCE [LARGE SCALE GENOMIC DNA]</scope>
    <source>
        <strain evidence="1 2">LEV6574</strain>
    </source>
</reference>
<sequence length="140" mass="15189">MPIDASFAITNTSPGLISSVEFHFKFPANIRFGNGKSSNSLKVNGFVSSGHETYLDFSLDIVVEDTGKACLGATVDSEVVYKFGNTAQQCTFSLALPPIINLIPIDQATSELFTTIATTLATYLRLLRLHVVEIFQQGIL</sequence>
<dbReference type="AlphaFoldDB" id="A0A507CJA2"/>
<dbReference type="Proteomes" id="UP000320475">
    <property type="component" value="Unassembled WGS sequence"/>
</dbReference>
<evidence type="ECO:0000313" key="2">
    <source>
        <dbReference type="Proteomes" id="UP000320475"/>
    </source>
</evidence>
<evidence type="ECO:0000313" key="1">
    <source>
        <dbReference type="EMBL" id="TPX37803.1"/>
    </source>
</evidence>
<protein>
    <submittedName>
        <fullName evidence="1">Uncharacterized protein</fullName>
    </submittedName>
</protein>
<dbReference type="VEuPathDB" id="FungiDB:SeMB42_g03760"/>